<dbReference type="Proteomes" id="UP000807342">
    <property type="component" value="Unassembled WGS sequence"/>
</dbReference>
<dbReference type="InterPro" id="IPR006600">
    <property type="entry name" value="HTH_CenpB_DNA-bd_dom"/>
</dbReference>
<dbReference type="GO" id="GO:0003677">
    <property type="term" value="F:DNA binding"/>
    <property type="evidence" value="ECO:0007669"/>
    <property type="project" value="UniProtKB-KW"/>
</dbReference>
<comment type="caution">
    <text evidence="3">The sequence shown here is derived from an EMBL/GenBank/DDBJ whole genome shotgun (WGS) entry which is preliminary data.</text>
</comment>
<feature type="non-terminal residue" evidence="3">
    <location>
        <position position="1"/>
    </location>
</feature>
<evidence type="ECO:0000313" key="4">
    <source>
        <dbReference type="Proteomes" id="UP000807342"/>
    </source>
</evidence>
<feature type="non-terminal residue" evidence="3">
    <location>
        <position position="62"/>
    </location>
</feature>
<feature type="domain" description="HTH CENPB-type" evidence="2">
    <location>
        <begin position="20"/>
        <end position="62"/>
    </location>
</feature>
<keyword evidence="1" id="KW-0238">DNA-binding</keyword>
<evidence type="ECO:0000256" key="1">
    <source>
        <dbReference type="ARBA" id="ARBA00023125"/>
    </source>
</evidence>
<reference evidence="3" key="1">
    <citation type="submission" date="2020-11" db="EMBL/GenBank/DDBJ databases">
        <authorList>
            <consortium name="DOE Joint Genome Institute"/>
            <person name="Ahrendt S."/>
            <person name="Riley R."/>
            <person name="Andreopoulos W."/>
            <person name="Labutti K."/>
            <person name="Pangilinan J."/>
            <person name="Ruiz-Duenas F.J."/>
            <person name="Barrasa J.M."/>
            <person name="Sanchez-Garcia M."/>
            <person name="Camarero S."/>
            <person name="Miyauchi S."/>
            <person name="Serrano A."/>
            <person name="Linde D."/>
            <person name="Babiker R."/>
            <person name="Drula E."/>
            <person name="Ayuso-Fernandez I."/>
            <person name="Pacheco R."/>
            <person name="Padilla G."/>
            <person name="Ferreira P."/>
            <person name="Barriuso J."/>
            <person name="Kellner H."/>
            <person name="Castanera R."/>
            <person name="Alfaro M."/>
            <person name="Ramirez L."/>
            <person name="Pisabarro A.G."/>
            <person name="Kuo A."/>
            <person name="Tritt A."/>
            <person name="Lipzen A."/>
            <person name="He G."/>
            <person name="Yan M."/>
            <person name="Ng V."/>
            <person name="Cullen D."/>
            <person name="Martin F."/>
            <person name="Rosso M.-N."/>
            <person name="Henrissat B."/>
            <person name="Hibbett D."/>
            <person name="Martinez A.T."/>
            <person name="Grigoriev I.V."/>
        </authorList>
    </citation>
    <scope>NUCLEOTIDE SEQUENCE</scope>
    <source>
        <strain evidence="3">MF-IS2</strain>
    </source>
</reference>
<dbReference type="Pfam" id="PF03221">
    <property type="entry name" value="HTH_Tnp_Tc5"/>
    <property type="match status" value="1"/>
</dbReference>
<dbReference type="PROSITE" id="PS51253">
    <property type="entry name" value="HTH_CENPB"/>
    <property type="match status" value="1"/>
</dbReference>
<dbReference type="EMBL" id="MU151524">
    <property type="protein sequence ID" value="KAF9443064.1"/>
    <property type="molecule type" value="Genomic_DNA"/>
</dbReference>
<dbReference type="AlphaFoldDB" id="A0A9P6BYW4"/>
<organism evidence="3 4">
    <name type="scientific">Macrolepiota fuliginosa MF-IS2</name>
    <dbReference type="NCBI Taxonomy" id="1400762"/>
    <lineage>
        <taxon>Eukaryota</taxon>
        <taxon>Fungi</taxon>
        <taxon>Dikarya</taxon>
        <taxon>Basidiomycota</taxon>
        <taxon>Agaricomycotina</taxon>
        <taxon>Agaricomycetes</taxon>
        <taxon>Agaricomycetidae</taxon>
        <taxon>Agaricales</taxon>
        <taxon>Agaricineae</taxon>
        <taxon>Agaricaceae</taxon>
        <taxon>Macrolepiota</taxon>
    </lineage>
</organism>
<accession>A0A9P6BYW4</accession>
<keyword evidence="4" id="KW-1185">Reference proteome</keyword>
<proteinExistence type="predicted"/>
<name>A0A9P6BYW4_9AGAR</name>
<dbReference type="OrthoDB" id="3197907at2759"/>
<protein>
    <recommendedName>
        <fullName evidence="2">HTH CENPB-type domain-containing protein</fullName>
    </recommendedName>
</protein>
<gene>
    <name evidence="3" type="ORF">P691DRAFT_610598</name>
</gene>
<evidence type="ECO:0000259" key="2">
    <source>
        <dbReference type="PROSITE" id="PS51253"/>
    </source>
</evidence>
<evidence type="ECO:0000313" key="3">
    <source>
        <dbReference type="EMBL" id="KAF9443064.1"/>
    </source>
</evidence>
<sequence>FGIPHSTLCDQIQGIPTCKQAHEHEHLLMSNQEDVLVEWIKGMGRRGLPVTQEMLSQHAGNI</sequence>